<gene>
    <name evidence="5" type="ORF">MYF79_23160</name>
</gene>
<evidence type="ECO:0000256" key="1">
    <source>
        <dbReference type="ARBA" id="ARBA00007806"/>
    </source>
</evidence>
<organism evidence="5 6">
    <name type="scientific">Chitinophaga filiformis</name>
    <name type="common">Myxococcus filiformis</name>
    <name type="synonym">Flexibacter filiformis</name>
    <dbReference type="NCBI Taxonomy" id="104663"/>
    <lineage>
        <taxon>Bacteria</taxon>
        <taxon>Pseudomonadati</taxon>
        <taxon>Bacteroidota</taxon>
        <taxon>Chitinophagia</taxon>
        <taxon>Chitinophagales</taxon>
        <taxon>Chitinophagaceae</taxon>
        <taxon>Chitinophaga</taxon>
    </lineage>
</organism>
<dbReference type="InterPro" id="IPR033403">
    <property type="entry name" value="DUF5110"/>
</dbReference>
<feature type="domain" description="PA14" evidence="4">
    <location>
        <begin position="225"/>
        <end position="366"/>
    </location>
</feature>
<keyword evidence="2" id="KW-0326">Glycosidase</keyword>
<evidence type="ECO:0000256" key="2">
    <source>
        <dbReference type="RuleBase" id="RU361185"/>
    </source>
</evidence>
<dbReference type="InterPro" id="IPR051816">
    <property type="entry name" value="Glycosyl_Hydrolase_31"/>
</dbReference>
<dbReference type="InterPro" id="IPR048395">
    <property type="entry name" value="Glyco_hydro_31_C"/>
</dbReference>
<dbReference type="InterPro" id="IPR011658">
    <property type="entry name" value="PA14_dom"/>
</dbReference>
<dbReference type="Pfam" id="PF17137">
    <property type="entry name" value="DUF5110"/>
    <property type="match status" value="1"/>
</dbReference>
<dbReference type="Gene3D" id="2.60.120.380">
    <property type="match status" value="1"/>
</dbReference>
<dbReference type="InterPro" id="IPR011013">
    <property type="entry name" value="Gal_mutarotase_sf_dom"/>
</dbReference>
<protein>
    <submittedName>
        <fullName evidence="5">DUF5110 domain-containing protein</fullName>
    </submittedName>
</protein>
<evidence type="ECO:0000256" key="3">
    <source>
        <dbReference type="SAM" id="SignalP"/>
    </source>
</evidence>
<dbReference type="Gene3D" id="2.60.40.1180">
    <property type="entry name" value="Golgi alpha-mannosidase II"/>
    <property type="match status" value="2"/>
</dbReference>
<sequence>MKKKRLLPVLAFTFCMQFCYAGKIERFKDGLLVRLEKSTAGGVKQVRLQVITDNIIRVTASPADSISGTPSLMAVVGGTREIKWTSEEKNNQVTLKTGTLTASIDLTTGEVVFKDLKGQVILQEKQGGGKTFTPAVIDGKPLYKLQQVFESPAGEAFYGLGQHQTGLMNYKDQDVDLTQYNSVAVIPFLVSSRHYGILWDNYSITRFGDERPYEELGSLQLSDKNGKAGGLTATYALRNKPDSIFLQRQESLIDYTFLPDLKKMPAGYPMGNGVVTWEGDITSQTGGQEKFYMTASGYIKVWIDGELKLDKWREGWNPGPSVFRHQLDKGRKHRLKVEWIPESNQAFVSVKHLSPTPAKLQNKAALTSEAGEKIDYYFVYGQQTDDVINGYRTITGKAAIVPKWALGYWQSRERYKTQRDVISTVQEFRKRQIPLDNIVMDWSYWKEDAWGSQEFDPQRFPDAKGMIDSLHNIYHTHFMISAWPKFYKDIPNYKLFNDKGWLYKQSINDGIRDWIGQGYVSTFYDAFNPGARKLFWQLLSKNLFSKGVDAWWLDATEPDVLSNASIDYRKQLMNPTALGPSAQYFNTYALLNAKGIYEGQRQEKPDQRVFILTRSAYAGMQRYGAATWSGDIAARFDELARQIPAGLNFSLSGMPYWTTDIGGFYVEDKYDQPDPQGADLEEWRELNTRWFQYGSFCPLFRSHGQYPYREPFNIAPENSVELNSMVYYDKLRYRLMPYIYSLAGHTYHRGYTMMRALIMDFDKDTAVRNIGDQFMFGPSLLINPVYSYKARTRKLYLPANTGWYDLYKGTYTEGGQYITAEAPLDRIPVYVKAGSIVPFGPAMQYTAQRPADTITLYVYTGANGKFTLYEDEGVNYNYEKGQYSTINLTYDEAGQTLTIGKREGNFPGMLQRRTFRIVKAGKDKPVSMDFGNSNATLVPYDGAEKKISLKI</sequence>
<dbReference type="Pfam" id="PF01055">
    <property type="entry name" value="Glyco_hydro_31_2nd"/>
    <property type="match status" value="1"/>
</dbReference>
<dbReference type="Gene3D" id="3.20.20.80">
    <property type="entry name" value="Glycosidases"/>
    <property type="match status" value="1"/>
</dbReference>
<evidence type="ECO:0000259" key="4">
    <source>
        <dbReference type="PROSITE" id="PS51820"/>
    </source>
</evidence>
<dbReference type="SUPFAM" id="SSF74650">
    <property type="entry name" value="Galactose mutarotase-like"/>
    <property type="match status" value="1"/>
</dbReference>
<name>A0ABY4HXG2_CHIFI</name>
<dbReference type="SUPFAM" id="SSF51011">
    <property type="entry name" value="Glycosyl hydrolase domain"/>
    <property type="match status" value="1"/>
</dbReference>
<dbReference type="SMART" id="SM00758">
    <property type="entry name" value="PA14"/>
    <property type="match status" value="1"/>
</dbReference>
<dbReference type="Pfam" id="PF07691">
    <property type="entry name" value="PA14"/>
    <property type="match status" value="1"/>
</dbReference>
<keyword evidence="3" id="KW-0732">Signal</keyword>
<dbReference type="EMBL" id="CP095855">
    <property type="protein sequence ID" value="UPK67854.1"/>
    <property type="molecule type" value="Genomic_DNA"/>
</dbReference>
<dbReference type="PANTHER" id="PTHR43863:SF2">
    <property type="entry name" value="MALTASE-GLUCOAMYLASE"/>
    <property type="match status" value="1"/>
</dbReference>
<dbReference type="SUPFAM" id="SSF51445">
    <property type="entry name" value="(Trans)glycosidases"/>
    <property type="match status" value="1"/>
</dbReference>
<evidence type="ECO:0000313" key="6">
    <source>
        <dbReference type="Proteomes" id="UP000830198"/>
    </source>
</evidence>
<dbReference type="RefSeq" id="WP_247810198.1">
    <property type="nucleotide sequence ID" value="NZ_CP095855.1"/>
</dbReference>
<keyword evidence="2" id="KW-0378">Hydrolase</keyword>
<dbReference type="InterPro" id="IPR013780">
    <property type="entry name" value="Glyco_hydro_b"/>
</dbReference>
<proteinExistence type="inferred from homology"/>
<dbReference type="PANTHER" id="PTHR43863">
    <property type="entry name" value="HYDROLASE, PUTATIVE (AFU_ORTHOLOGUE AFUA_1G03140)-RELATED"/>
    <property type="match status" value="1"/>
</dbReference>
<feature type="signal peptide" evidence="3">
    <location>
        <begin position="1"/>
        <end position="21"/>
    </location>
</feature>
<dbReference type="InterPro" id="IPR017853">
    <property type="entry name" value="GH"/>
</dbReference>
<evidence type="ECO:0000313" key="5">
    <source>
        <dbReference type="EMBL" id="UPK67854.1"/>
    </source>
</evidence>
<keyword evidence="6" id="KW-1185">Reference proteome</keyword>
<feature type="chain" id="PRO_5046210675" evidence="3">
    <location>
        <begin position="22"/>
        <end position="951"/>
    </location>
</feature>
<dbReference type="Pfam" id="PF13802">
    <property type="entry name" value="Gal_mutarotas_2"/>
    <property type="match status" value="1"/>
</dbReference>
<comment type="similarity">
    <text evidence="1 2">Belongs to the glycosyl hydrolase 31 family.</text>
</comment>
<dbReference type="Pfam" id="PF21365">
    <property type="entry name" value="Glyco_hydro_31_3rd"/>
    <property type="match status" value="1"/>
</dbReference>
<dbReference type="InterPro" id="IPR000322">
    <property type="entry name" value="Glyco_hydro_31_TIM"/>
</dbReference>
<reference evidence="5 6" key="1">
    <citation type="submission" date="2022-04" db="EMBL/GenBank/DDBJ databases">
        <title>The arsenic-methylating capacity of Chitinophaga filiformis YT5 during chitin decomposition.</title>
        <authorList>
            <person name="Chen G."/>
            <person name="Liang Y."/>
        </authorList>
    </citation>
    <scope>NUCLEOTIDE SEQUENCE [LARGE SCALE GENOMIC DNA]</scope>
    <source>
        <strain evidence="5 6">YT5</strain>
    </source>
</reference>
<dbReference type="Proteomes" id="UP000830198">
    <property type="component" value="Chromosome"/>
</dbReference>
<dbReference type="CDD" id="cd14752">
    <property type="entry name" value="GH31_N"/>
    <property type="match status" value="1"/>
</dbReference>
<dbReference type="InterPro" id="IPR037524">
    <property type="entry name" value="PA14/GLEYA"/>
</dbReference>
<dbReference type="InterPro" id="IPR025887">
    <property type="entry name" value="Glyco_hydro_31_N_dom"/>
</dbReference>
<dbReference type="PROSITE" id="PS51820">
    <property type="entry name" value="PA14"/>
    <property type="match status" value="1"/>
</dbReference>
<accession>A0ABY4HXG2</accession>
<dbReference type="SUPFAM" id="SSF56988">
    <property type="entry name" value="Anthrax protective antigen"/>
    <property type="match status" value="1"/>
</dbReference>
<dbReference type="CDD" id="cd06591">
    <property type="entry name" value="GH31_xylosidase_XylS"/>
    <property type="match status" value="1"/>
</dbReference>
<dbReference type="Gene3D" id="2.60.40.1760">
    <property type="entry name" value="glycosyl hydrolase (family 31)"/>
    <property type="match status" value="1"/>
</dbReference>